<protein>
    <submittedName>
        <fullName evidence="1">Antitoxin</fullName>
    </submittedName>
</protein>
<proteinExistence type="predicted"/>
<evidence type="ECO:0000313" key="1">
    <source>
        <dbReference type="EMBL" id="ATC31013.1"/>
    </source>
</evidence>
<name>A0A290MQ35_CAUVI</name>
<organism evidence="1 2">
    <name type="scientific">Caulobacter vibrioides</name>
    <name type="common">Caulobacter crescentus</name>
    <dbReference type="NCBI Taxonomy" id="155892"/>
    <lineage>
        <taxon>Bacteria</taxon>
        <taxon>Pseudomonadati</taxon>
        <taxon>Pseudomonadota</taxon>
        <taxon>Alphaproteobacteria</taxon>
        <taxon>Caulobacterales</taxon>
        <taxon>Caulobacteraceae</taxon>
        <taxon>Caulobacter</taxon>
    </lineage>
</organism>
<gene>
    <name evidence="1" type="ORF">CA606_00860</name>
</gene>
<dbReference type="AlphaFoldDB" id="A0A290MQ35"/>
<reference evidence="2" key="1">
    <citation type="submission" date="2017-09" db="EMBL/GenBank/DDBJ databases">
        <title>Genome evolution observed in wild isolates of Caulobacter crescentus.</title>
        <authorList>
            <person name="Ely B."/>
            <person name="Wilson K."/>
            <person name="Scott D."/>
        </authorList>
    </citation>
    <scope>NUCLEOTIDE SEQUENCE [LARGE SCALE GENOMIC DNA]</scope>
    <source>
        <strain evidence="2">CB13b1a</strain>
    </source>
</reference>
<sequence length="117" mass="13416">MERVIAPDRVDDKRRMEHSQNMALTITIPAELASRLRASAEAEGKDVDAYAIDALHVMSDEDWGYTDDDAYWRELRAHSDEVRRDGGIPLEDVKRWVASWDTENELPPPEPRIKARG</sequence>
<evidence type="ECO:0000313" key="2">
    <source>
        <dbReference type="Proteomes" id="UP000217311"/>
    </source>
</evidence>
<dbReference type="Proteomes" id="UP000217311">
    <property type="component" value="Chromosome"/>
</dbReference>
<accession>A0A290MQ35</accession>
<dbReference type="EMBL" id="CP023315">
    <property type="protein sequence ID" value="ATC31013.1"/>
    <property type="molecule type" value="Genomic_DNA"/>
</dbReference>